<feature type="compositionally biased region" description="Low complexity" evidence="1">
    <location>
        <begin position="88"/>
        <end position="113"/>
    </location>
</feature>
<protein>
    <submittedName>
        <fullName evidence="2">Uncharacterized protein</fullName>
    </submittedName>
</protein>
<organism evidence="2 3">
    <name type="scientific">Thyridium curvatum</name>
    <dbReference type="NCBI Taxonomy" id="1093900"/>
    <lineage>
        <taxon>Eukaryota</taxon>
        <taxon>Fungi</taxon>
        <taxon>Dikarya</taxon>
        <taxon>Ascomycota</taxon>
        <taxon>Pezizomycotina</taxon>
        <taxon>Sordariomycetes</taxon>
        <taxon>Sordariomycetidae</taxon>
        <taxon>Thyridiales</taxon>
        <taxon>Thyridiaceae</taxon>
        <taxon>Thyridium</taxon>
    </lineage>
</organism>
<dbReference type="EMBL" id="SKBQ01000152">
    <property type="protein sequence ID" value="TPX17039.1"/>
    <property type="molecule type" value="Genomic_DNA"/>
</dbReference>
<dbReference type="RefSeq" id="XP_030998750.1">
    <property type="nucleotide sequence ID" value="XM_031135121.1"/>
</dbReference>
<evidence type="ECO:0000313" key="3">
    <source>
        <dbReference type="Proteomes" id="UP000319257"/>
    </source>
</evidence>
<evidence type="ECO:0000256" key="1">
    <source>
        <dbReference type="SAM" id="MobiDB-lite"/>
    </source>
</evidence>
<comment type="caution">
    <text evidence="2">The sequence shown here is derived from an EMBL/GenBank/DDBJ whole genome shotgun (WGS) entry which is preliminary data.</text>
</comment>
<reference evidence="2 3" key="1">
    <citation type="submission" date="2019-06" db="EMBL/GenBank/DDBJ databases">
        <title>Draft genome sequence of the filamentous fungus Phialemoniopsis curvata isolated from diesel fuel.</title>
        <authorList>
            <person name="Varaljay V.A."/>
            <person name="Lyon W.J."/>
            <person name="Crouch A.L."/>
            <person name="Drake C.E."/>
            <person name="Hollomon J.M."/>
            <person name="Nadeau L.J."/>
            <person name="Nunn H.S."/>
            <person name="Stevenson B.S."/>
            <person name="Bojanowski C.L."/>
            <person name="Crookes-Goodson W.J."/>
        </authorList>
    </citation>
    <scope>NUCLEOTIDE SEQUENCE [LARGE SCALE GENOMIC DNA]</scope>
    <source>
        <strain evidence="2 3">D216</strain>
    </source>
</reference>
<dbReference type="Proteomes" id="UP000319257">
    <property type="component" value="Unassembled WGS sequence"/>
</dbReference>
<keyword evidence="3" id="KW-1185">Reference proteome</keyword>
<dbReference type="InParanoid" id="A0A507BI29"/>
<dbReference type="GeneID" id="41979743"/>
<feature type="region of interest" description="Disordered" evidence="1">
    <location>
        <begin position="72"/>
        <end position="172"/>
    </location>
</feature>
<evidence type="ECO:0000313" key="2">
    <source>
        <dbReference type="EMBL" id="TPX17039.1"/>
    </source>
</evidence>
<feature type="compositionally biased region" description="Pro residues" evidence="1">
    <location>
        <begin position="114"/>
        <end position="124"/>
    </location>
</feature>
<accession>A0A507BI29</accession>
<dbReference type="AlphaFoldDB" id="A0A507BI29"/>
<feature type="compositionally biased region" description="Basic and acidic residues" evidence="1">
    <location>
        <begin position="163"/>
        <end position="172"/>
    </location>
</feature>
<feature type="compositionally biased region" description="Low complexity" evidence="1">
    <location>
        <begin position="137"/>
        <end position="159"/>
    </location>
</feature>
<sequence>MSETQCESKVRRKLVEISTAEARLERGSDLPTCTCPSARLRRAESMLPAAAASLAAAADPVDAAVDEAVARATARAAEPAEPAPGPAADPGACAAARAALRAAPPVAPGRGPATGPPALPPPSHQLPRRRRLPVVPPGRAAGPAPDPTAQAAAHITARAGPKGQEKKPVWRG</sequence>
<proteinExistence type="predicted"/>
<name>A0A507BI29_9PEZI</name>
<gene>
    <name evidence="2" type="ORF">E0L32_012296</name>
</gene>